<feature type="compositionally biased region" description="Polar residues" evidence="1">
    <location>
        <begin position="568"/>
        <end position="582"/>
    </location>
</feature>
<dbReference type="Proteomes" id="UP001642484">
    <property type="component" value="Unassembled WGS sequence"/>
</dbReference>
<proteinExistence type="predicted"/>
<feature type="region of interest" description="Disordered" evidence="1">
    <location>
        <begin position="1"/>
        <end position="68"/>
    </location>
</feature>
<dbReference type="EMBL" id="CAXAMN010011001">
    <property type="protein sequence ID" value="CAK9033300.1"/>
    <property type="molecule type" value="Genomic_DNA"/>
</dbReference>
<feature type="compositionally biased region" description="Low complexity" evidence="1">
    <location>
        <begin position="469"/>
        <end position="478"/>
    </location>
</feature>
<organism evidence="2 3">
    <name type="scientific">Durusdinium trenchii</name>
    <dbReference type="NCBI Taxonomy" id="1381693"/>
    <lineage>
        <taxon>Eukaryota</taxon>
        <taxon>Sar</taxon>
        <taxon>Alveolata</taxon>
        <taxon>Dinophyceae</taxon>
        <taxon>Suessiales</taxon>
        <taxon>Symbiodiniaceae</taxon>
        <taxon>Durusdinium</taxon>
    </lineage>
</organism>
<accession>A0ABP0L2J0</accession>
<gene>
    <name evidence="2" type="ORF">CCMP2556_LOCUS19012</name>
</gene>
<evidence type="ECO:0000313" key="2">
    <source>
        <dbReference type="EMBL" id="CAK9033300.1"/>
    </source>
</evidence>
<keyword evidence="3" id="KW-1185">Reference proteome</keyword>
<feature type="region of interest" description="Disordered" evidence="1">
    <location>
        <begin position="553"/>
        <end position="594"/>
    </location>
</feature>
<sequence>MAPSRGGLRPTSAPRVAEHLEGTGGDAKGPNPFKADHSQYLQELRRQNSKVGSSSKRAKTSPSVAHLRDREREHVVLQSLERLEHKHTAERAVRDLKEVIETASVEELRRFLRTAFDPKRPLVASKARQQLLLLLRSVVRRFHSLNAATDATSALKEKVLPLLVHALRSADLVKVVVSTLHDILDCHVPEEAPEVAKEGFLQAGRAILQALMDPLALGMGWDSEVKRRCVSTLAAITPELLRRARQCAQGAEGDPQVQDLLQTYGRLLVHCLEVSSDLHEGLLQCLLQLSGEATITGLAPYARELATLCAAHLVETPSAPPAYLQQVKDLPRSESPPPRRALTRELALACCLLLERLAPLQQASNEKGMPWPQLRAQVLHAFDRENLNLQRLTRGHERIRKSIKDAKQAWEALPENLDEAKECQEGLEEPRTRNRVVQSILEMRQMEQMEADAMNAAGAEAEDASLPTGEPGPEPAEASQLPPDGLDSLQLEEMPRRSSTSMYLQDQVGRPNEVIRLESELPGHAAGRVPRTPPPCGAGRLPMDQPCEKVKPASKVDASTETGDMPTSVPSSTFADAATETTPRLEDATKSERPARPAFSVEVCPRITQLNPEDCPLLGGILDYLAAGRVDLAMQSIFSFGNEQMLRSVLGRLDSEEVWLQLPKPEAKHLVKLLVALICRDPCSSAAREACPWLESLMRSPYQTLLPAEELPKLQGALFSLSSVGGMGGPTAARIYFRLFQKTIAPSFQPVFQKSSQRTFAARENSSVAHAF</sequence>
<feature type="compositionally biased region" description="Basic and acidic residues" evidence="1">
    <location>
        <begin position="583"/>
        <end position="594"/>
    </location>
</feature>
<name>A0ABP0L2J0_9DINO</name>
<reference evidence="2 3" key="1">
    <citation type="submission" date="2024-02" db="EMBL/GenBank/DDBJ databases">
        <authorList>
            <person name="Chen Y."/>
            <person name="Shah S."/>
            <person name="Dougan E. K."/>
            <person name="Thang M."/>
            <person name="Chan C."/>
        </authorList>
    </citation>
    <scope>NUCLEOTIDE SEQUENCE [LARGE SCALE GENOMIC DNA]</scope>
</reference>
<evidence type="ECO:0000256" key="1">
    <source>
        <dbReference type="SAM" id="MobiDB-lite"/>
    </source>
</evidence>
<feature type="region of interest" description="Disordered" evidence="1">
    <location>
        <begin position="454"/>
        <end position="488"/>
    </location>
</feature>
<feature type="compositionally biased region" description="Polar residues" evidence="1">
    <location>
        <begin position="49"/>
        <end position="63"/>
    </location>
</feature>
<evidence type="ECO:0000313" key="3">
    <source>
        <dbReference type="Proteomes" id="UP001642484"/>
    </source>
</evidence>
<dbReference type="InterPro" id="IPR016024">
    <property type="entry name" value="ARM-type_fold"/>
</dbReference>
<protein>
    <submittedName>
        <fullName evidence="2">Uncharacterized protein</fullName>
    </submittedName>
</protein>
<comment type="caution">
    <text evidence="2">The sequence shown here is derived from an EMBL/GenBank/DDBJ whole genome shotgun (WGS) entry which is preliminary data.</text>
</comment>
<dbReference type="SUPFAM" id="SSF48371">
    <property type="entry name" value="ARM repeat"/>
    <property type="match status" value="1"/>
</dbReference>